<comment type="caution">
    <text evidence="2">The sequence shown here is derived from an EMBL/GenBank/DDBJ whole genome shotgun (WGS) entry which is preliminary data.</text>
</comment>
<keyword evidence="3" id="KW-1185">Reference proteome</keyword>
<dbReference type="AlphaFoldDB" id="A0A4Z2FVP6"/>
<reference evidence="2 3" key="1">
    <citation type="submission" date="2019-03" db="EMBL/GenBank/DDBJ databases">
        <title>First draft genome of Liparis tanakae, snailfish: a comprehensive survey of snailfish specific genes.</title>
        <authorList>
            <person name="Kim W."/>
            <person name="Song I."/>
            <person name="Jeong J.-H."/>
            <person name="Kim D."/>
            <person name="Kim S."/>
            <person name="Ryu S."/>
            <person name="Song J.Y."/>
            <person name="Lee S.K."/>
        </authorList>
    </citation>
    <scope>NUCLEOTIDE SEQUENCE [LARGE SCALE GENOMIC DNA]</scope>
    <source>
        <tissue evidence="2">Muscle</tissue>
    </source>
</reference>
<dbReference type="Proteomes" id="UP000314294">
    <property type="component" value="Unassembled WGS sequence"/>
</dbReference>
<proteinExistence type="predicted"/>
<sequence length="181" mass="19211">MGMDTIPELFPHTAHAGRAPPPLPVSVHPSILRSAAPVAAPLSSLDVPSYMSLVVLRPSASVLLSSAASPSAGSVSRVMQTSRPHRKPERQCCSPPGGRISSDACGFSASCTSASVKFTSDMFCTHTWMYFLRESGKETWHERGARRTPSILNKDPSCDPSRAACGGALTGSRRRAACVWS</sequence>
<evidence type="ECO:0000313" key="2">
    <source>
        <dbReference type="EMBL" id="TNN45297.1"/>
    </source>
</evidence>
<protein>
    <submittedName>
        <fullName evidence="2">Uncharacterized protein</fullName>
    </submittedName>
</protein>
<evidence type="ECO:0000256" key="1">
    <source>
        <dbReference type="SAM" id="MobiDB-lite"/>
    </source>
</evidence>
<organism evidence="2 3">
    <name type="scientific">Liparis tanakae</name>
    <name type="common">Tanaka's snailfish</name>
    <dbReference type="NCBI Taxonomy" id="230148"/>
    <lineage>
        <taxon>Eukaryota</taxon>
        <taxon>Metazoa</taxon>
        <taxon>Chordata</taxon>
        <taxon>Craniata</taxon>
        <taxon>Vertebrata</taxon>
        <taxon>Euteleostomi</taxon>
        <taxon>Actinopterygii</taxon>
        <taxon>Neopterygii</taxon>
        <taxon>Teleostei</taxon>
        <taxon>Neoteleostei</taxon>
        <taxon>Acanthomorphata</taxon>
        <taxon>Eupercaria</taxon>
        <taxon>Perciformes</taxon>
        <taxon>Cottioidei</taxon>
        <taxon>Cottales</taxon>
        <taxon>Liparidae</taxon>
        <taxon>Liparis</taxon>
    </lineage>
</organism>
<gene>
    <name evidence="2" type="ORF">EYF80_044527</name>
</gene>
<name>A0A4Z2FVP6_9TELE</name>
<accession>A0A4Z2FVP6</accession>
<evidence type="ECO:0000313" key="3">
    <source>
        <dbReference type="Proteomes" id="UP000314294"/>
    </source>
</evidence>
<feature type="region of interest" description="Disordered" evidence="1">
    <location>
        <begin position="74"/>
        <end position="96"/>
    </location>
</feature>
<dbReference type="EMBL" id="SRLO01000855">
    <property type="protein sequence ID" value="TNN45297.1"/>
    <property type="molecule type" value="Genomic_DNA"/>
</dbReference>